<dbReference type="GO" id="GO:0006606">
    <property type="term" value="P:protein import into nucleus"/>
    <property type="evidence" value="ECO:0007669"/>
    <property type="project" value="TreeGrafter"/>
</dbReference>
<accession>A0A1S9DDY0</accession>
<dbReference type="EMBL" id="MKZY01000007">
    <property type="protein sequence ID" value="OOO07219.1"/>
    <property type="molecule type" value="Genomic_DNA"/>
</dbReference>
<gene>
    <name evidence="9" type="ORF">OAory_01094220</name>
</gene>
<feature type="region of interest" description="Disordered" evidence="8">
    <location>
        <begin position="76"/>
        <end position="101"/>
    </location>
</feature>
<evidence type="ECO:0000256" key="5">
    <source>
        <dbReference type="ARBA" id="ARBA00023010"/>
    </source>
</evidence>
<organism evidence="9 10">
    <name type="scientific">Aspergillus oryzae</name>
    <name type="common">Yellow koji mold</name>
    <dbReference type="NCBI Taxonomy" id="5062"/>
    <lineage>
        <taxon>Eukaryota</taxon>
        <taxon>Fungi</taxon>
        <taxon>Dikarya</taxon>
        <taxon>Ascomycota</taxon>
        <taxon>Pezizomycotina</taxon>
        <taxon>Eurotiomycetes</taxon>
        <taxon>Eurotiomycetidae</taxon>
        <taxon>Eurotiales</taxon>
        <taxon>Aspergillaceae</taxon>
        <taxon>Aspergillus</taxon>
        <taxon>Aspergillus subgen. Circumdati</taxon>
    </lineage>
</organism>
<dbReference type="GO" id="GO:0005643">
    <property type="term" value="C:nuclear pore"/>
    <property type="evidence" value="ECO:0007669"/>
    <property type="project" value="UniProtKB-SubCell"/>
</dbReference>
<sequence length="1108" mass="124189">MPKVISYIPPWLSRPSPGALLFSSATPKAPESISGKLRQEVDYAGPTRVLAKRGNEAFTVVDNQIRWSNLTRLKNEWQQQTRSRKGTPDQKEDSEGQSDASNNVHYRILTVPVYEQIRQLIPSPNGAFLAIVADHTVHIAVLPDPSHLSGTDSSPIRVKTYQLGPTTHVIPESPVVSALWHPLGVHSNLGGCIVTVTVDAAVRVWELDRNNQWSFDRPTLAIDLRKLVDGTSSDEDFSPSGFGKNKGFSADYVDMEVASACFGGTGSEKEDAWAPMTLWVAMKPGDLYALCPLLPSKWRAPATTVPSLSAAIIPKLAALEEDPADFEDELTACRQQYDWLTEIDTQDPLHVYESDTGPESEILTRPANPSAIPRLQGPFRIDTGDEVDDLDLCDLHVIAAKVDVDALMMGEDELLLEDNGEDKLSATVICLSTGSGRVHVCLELDGVEGQWLPRARKNAFSTPLSEPSDLVLVESLDTMREGQQSLKNWPTFTKDVHSRYGFFVTTENNVTFISLSSWVQRLEAELQSEDTSGSGFRLEVLCEGTVSLRERILQTDEAHQIVKDQPDHLPSSVVYYDYDLGYLLLTYRGSHPYAAIMDTPEVSFPTLTEPNPEAHVPGSPVLPPRRPPYQVPAVFYSDSPLEFFVDKHIPHRQRHTLKEQVRLSPATLDLVAAAHRILSAHTNALERAASDLFRRCERLQGEMQEQLKQLTDVSERIKGVSSEIGEDGERKENSRSGEALDKRLQAAKDKQEQLVQRYEAIRNKVLKSGGRPLSEKEKAWVSEVETLSESFGDSRQEGRDNGQQLSERLETVKEIAADLLAEAKSIAVKAPSPTEPGSPASPGGSQPRVPQRLQRAKIADAMKMVERESAVIEAISSRLERLNATLSNMVAVRIYGFQKEHLDIPAHLETIIPAELRTAFYRAKYIAGQTFRQLEYLEIRQANRYQAMCPPTSINYYNHQMSVLRLFSWRHDYHWRNPTLAPTEKLDPAILCFHIDQSAYQSYQTIFTKYQETFMSGHFLAWHNIKRAVDATVAKSKLNDVEKRMWNQFWHTNFLGEMQKWEFRAMALAIPSWEEIVDELYNAILECVKGAEDMLANAAHGIPGKRVL</sequence>
<keyword evidence="4" id="KW-0653">Protein transport</keyword>
<evidence type="ECO:0000256" key="3">
    <source>
        <dbReference type="ARBA" id="ARBA00022816"/>
    </source>
</evidence>
<dbReference type="PANTHER" id="PTHR13257:SF0">
    <property type="entry name" value="NUCLEAR PORE COMPLEX PROTEIN NUP88"/>
    <property type="match status" value="1"/>
</dbReference>
<dbReference type="GO" id="GO:0000055">
    <property type="term" value="P:ribosomal large subunit export from nucleus"/>
    <property type="evidence" value="ECO:0007669"/>
    <property type="project" value="InterPro"/>
</dbReference>
<keyword evidence="7" id="KW-0539">Nucleus</keyword>
<keyword evidence="2" id="KW-0813">Transport</keyword>
<dbReference type="GO" id="GO:0006406">
    <property type="term" value="P:mRNA export from nucleus"/>
    <property type="evidence" value="ECO:0007669"/>
    <property type="project" value="TreeGrafter"/>
</dbReference>
<protein>
    <recommendedName>
        <fullName evidence="11">Nuclear pore complex protein An-Nup82</fullName>
    </recommendedName>
</protein>
<keyword evidence="6" id="KW-0906">Nuclear pore complex</keyword>
<feature type="compositionally biased region" description="Low complexity" evidence="8">
    <location>
        <begin position="831"/>
        <end position="847"/>
    </location>
</feature>
<feature type="compositionally biased region" description="Basic and acidic residues" evidence="8">
    <location>
        <begin position="727"/>
        <end position="738"/>
    </location>
</feature>
<dbReference type="AlphaFoldDB" id="A0A1S9DDY0"/>
<keyword evidence="3" id="KW-0509">mRNA transport</keyword>
<evidence type="ECO:0000256" key="4">
    <source>
        <dbReference type="ARBA" id="ARBA00022927"/>
    </source>
</evidence>
<comment type="subcellular location">
    <subcellularLocation>
        <location evidence="1">Nucleus</location>
        <location evidence="1">Nuclear pore complex</location>
    </subcellularLocation>
</comment>
<dbReference type="GO" id="GO:0000056">
    <property type="term" value="P:ribosomal small subunit export from nucleus"/>
    <property type="evidence" value="ECO:0007669"/>
    <property type="project" value="InterPro"/>
</dbReference>
<dbReference type="VEuPathDB" id="FungiDB:AO090011000846"/>
<evidence type="ECO:0000256" key="6">
    <source>
        <dbReference type="ARBA" id="ARBA00023132"/>
    </source>
</evidence>
<dbReference type="OrthoDB" id="341482at2759"/>
<keyword evidence="5" id="KW-0811">Translocation</keyword>
<proteinExistence type="predicted"/>
<evidence type="ECO:0000256" key="8">
    <source>
        <dbReference type="SAM" id="MobiDB-lite"/>
    </source>
</evidence>
<dbReference type="Proteomes" id="UP000190312">
    <property type="component" value="Unassembled WGS sequence"/>
</dbReference>
<dbReference type="InterPro" id="IPR037700">
    <property type="entry name" value="NUP88/NUP82"/>
</dbReference>
<comment type="caution">
    <text evidence="9">The sequence shown here is derived from an EMBL/GenBank/DDBJ whole genome shotgun (WGS) entry which is preliminary data.</text>
</comment>
<evidence type="ECO:0000313" key="10">
    <source>
        <dbReference type="Proteomes" id="UP000190312"/>
    </source>
</evidence>
<dbReference type="VEuPathDB" id="FungiDB:AO090011000847"/>
<dbReference type="PANTHER" id="PTHR13257">
    <property type="entry name" value="NUCLEOPORIN NUP84-RELATED"/>
    <property type="match status" value="1"/>
</dbReference>
<feature type="region of interest" description="Disordered" evidence="8">
    <location>
        <begin position="828"/>
        <end position="853"/>
    </location>
</feature>
<evidence type="ECO:0000313" key="9">
    <source>
        <dbReference type="EMBL" id="OOO07219.1"/>
    </source>
</evidence>
<dbReference type="eggNOG" id="ENOG502QUNM">
    <property type="taxonomic scope" value="Eukaryota"/>
</dbReference>
<dbReference type="GO" id="GO:0017056">
    <property type="term" value="F:structural constituent of nuclear pore"/>
    <property type="evidence" value="ECO:0007669"/>
    <property type="project" value="InterPro"/>
</dbReference>
<evidence type="ECO:0000256" key="7">
    <source>
        <dbReference type="ARBA" id="ARBA00023242"/>
    </source>
</evidence>
<evidence type="ECO:0000256" key="2">
    <source>
        <dbReference type="ARBA" id="ARBA00022448"/>
    </source>
</evidence>
<evidence type="ECO:0000256" key="1">
    <source>
        <dbReference type="ARBA" id="ARBA00004567"/>
    </source>
</evidence>
<reference evidence="9 10" key="1">
    <citation type="submission" date="2016-10" db="EMBL/GenBank/DDBJ databases">
        <title>Genome sequencing of Aspergillus oryzae BCC7051.</title>
        <authorList>
            <person name="Thammarongtham C."/>
            <person name="Vorapreeda T."/>
            <person name="Nookaew I."/>
            <person name="Srisuk T."/>
            <person name="Land M."/>
            <person name="Jeennor S."/>
            <person name="Laoteng K."/>
        </authorList>
    </citation>
    <scope>NUCLEOTIDE SEQUENCE [LARGE SCALE GENOMIC DNA]</scope>
    <source>
        <strain evidence="9 10">BCC7051</strain>
    </source>
</reference>
<feature type="region of interest" description="Disordered" evidence="8">
    <location>
        <begin position="718"/>
        <end position="738"/>
    </location>
</feature>
<name>A0A1S9DDY0_ASPOZ</name>
<evidence type="ECO:0008006" key="11">
    <source>
        <dbReference type="Google" id="ProtNLM"/>
    </source>
</evidence>